<name>A0A9D2BFY1_9BACT</name>
<evidence type="ECO:0000313" key="2">
    <source>
        <dbReference type="EMBL" id="HIX75160.1"/>
    </source>
</evidence>
<dbReference type="Pfam" id="PF02811">
    <property type="entry name" value="PHP"/>
    <property type="match status" value="1"/>
</dbReference>
<sequence>MKRYKVDLHIHTCLSPCGSLDMDPESIVETALRKGLDAIAITDHNSTLQCPVIQELGQERGLLVLAGVEVTTSEEVHCLVLFKDEKSRKEFQAYLDQHLPPIPNDPDYLGDQVWVNARNEIQGEVAYSLLSAIDQSLEQVESKCNEVDGLFIAAHIDRPSFSVISQLGFISPQRRFDAIEYSNYQRFSQLIEQQRYLSKYIAYSASDAHQIDQIGEKYAILESEELSFNAIRNIFKNKDKQFIYSHLNG</sequence>
<dbReference type="AlphaFoldDB" id="A0A9D2BFY1"/>
<comment type="caution">
    <text evidence="2">The sequence shown here is derived from an EMBL/GenBank/DDBJ whole genome shotgun (WGS) entry which is preliminary data.</text>
</comment>
<dbReference type="InterPro" id="IPR052018">
    <property type="entry name" value="PHP_domain"/>
</dbReference>
<dbReference type="SMART" id="SM00481">
    <property type="entry name" value="POLIIIAc"/>
    <property type="match status" value="1"/>
</dbReference>
<accession>A0A9D2BFY1</accession>
<evidence type="ECO:0000259" key="1">
    <source>
        <dbReference type="SMART" id="SM00481"/>
    </source>
</evidence>
<dbReference type="InterPro" id="IPR016195">
    <property type="entry name" value="Pol/histidinol_Pase-like"/>
</dbReference>
<dbReference type="PANTHER" id="PTHR42924:SF3">
    <property type="entry name" value="POLYMERASE_HISTIDINOL PHOSPHATASE N-TERMINAL DOMAIN-CONTAINING PROTEIN"/>
    <property type="match status" value="1"/>
</dbReference>
<evidence type="ECO:0000313" key="3">
    <source>
        <dbReference type="Proteomes" id="UP000886740"/>
    </source>
</evidence>
<reference evidence="2" key="1">
    <citation type="journal article" date="2021" name="PeerJ">
        <title>Extensive microbial diversity within the chicken gut microbiome revealed by metagenomics and culture.</title>
        <authorList>
            <person name="Gilroy R."/>
            <person name="Ravi A."/>
            <person name="Getino M."/>
            <person name="Pursley I."/>
            <person name="Horton D.L."/>
            <person name="Alikhan N.F."/>
            <person name="Baker D."/>
            <person name="Gharbi K."/>
            <person name="Hall N."/>
            <person name="Watson M."/>
            <person name="Adriaenssens E.M."/>
            <person name="Foster-Nyarko E."/>
            <person name="Jarju S."/>
            <person name="Secka A."/>
            <person name="Antonio M."/>
            <person name="Oren A."/>
            <person name="Chaudhuri R.R."/>
            <person name="La Ragione R."/>
            <person name="Hildebrand F."/>
            <person name="Pallen M.J."/>
        </authorList>
    </citation>
    <scope>NUCLEOTIDE SEQUENCE</scope>
    <source>
        <strain evidence="2">ChiGjej6B6-14162</strain>
    </source>
</reference>
<gene>
    <name evidence="2" type="ORF">H9977_09050</name>
</gene>
<dbReference type="InterPro" id="IPR003141">
    <property type="entry name" value="Pol/His_phosphatase_N"/>
</dbReference>
<dbReference type="GO" id="GO:0004534">
    <property type="term" value="F:5'-3' RNA exonuclease activity"/>
    <property type="evidence" value="ECO:0007669"/>
    <property type="project" value="TreeGrafter"/>
</dbReference>
<dbReference type="PANTHER" id="PTHR42924">
    <property type="entry name" value="EXONUCLEASE"/>
    <property type="match status" value="1"/>
</dbReference>
<dbReference type="Gene3D" id="3.20.20.140">
    <property type="entry name" value="Metal-dependent hydrolases"/>
    <property type="match status" value="1"/>
</dbReference>
<protein>
    <submittedName>
        <fullName evidence="2">PHP domain-containing protein</fullName>
    </submittedName>
</protein>
<reference evidence="2" key="2">
    <citation type="submission" date="2021-04" db="EMBL/GenBank/DDBJ databases">
        <authorList>
            <person name="Gilroy R."/>
        </authorList>
    </citation>
    <scope>NUCLEOTIDE SEQUENCE</scope>
    <source>
        <strain evidence="2">ChiGjej6B6-14162</strain>
    </source>
</reference>
<dbReference type="Proteomes" id="UP000886740">
    <property type="component" value="Unassembled WGS sequence"/>
</dbReference>
<dbReference type="CDD" id="cd07432">
    <property type="entry name" value="PHP_HisPPase"/>
    <property type="match status" value="1"/>
</dbReference>
<dbReference type="SUPFAM" id="SSF89550">
    <property type="entry name" value="PHP domain-like"/>
    <property type="match status" value="1"/>
</dbReference>
<dbReference type="GO" id="GO:0035312">
    <property type="term" value="F:5'-3' DNA exonuclease activity"/>
    <property type="evidence" value="ECO:0007669"/>
    <property type="project" value="TreeGrafter"/>
</dbReference>
<dbReference type="InterPro" id="IPR004013">
    <property type="entry name" value="PHP_dom"/>
</dbReference>
<proteinExistence type="predicted"/>
<dbReference type="EMBL" id="DXEL01000060">
    <property type="protein sequence ID" value="HIX75160.1"/>
    <property type="molecule type" value="Genomic_DNA"/>
</dbReference>
<organism evidence="2 3">
    <name type="scientific">Candidatus Parabacteroides intestinipullorum</name>
    <dbReference type="NCBI Taxonomy" id="2838723"/>
    <lineage>
        <taxon>Bacteria</taxon>
        <taxon>Pseudomonadati</taxon>
        <taxon>Bacteroidota</taxon>
        <taxon>Bacteroidia</taxon>
        <taxon>Bacteroidales</taxon>
        <taxon>Tannerellaceae</taxon>
        <taxon>Parabacteroides</taxon>
    </lineage>
</organism>
<feature type="domain" description="Polymerase/histidinol phosphatase N-terminal" evidence="1">
    <location>
        <begin position="6"/>
        <end position="74"/>
    </location>
</feature>